<gene>
    <name evidence="2" type="ORF">KI387_027899</name>
</gene>
<comment type="caution">
    <text evidence="2">The sequence shown here is derived from an EMBL/GenBank/DDBJ whole genome shotgun (WGS) entry which is preliminary data.</text>
</comment>
<proteinExistence type="predicted"/>
<reference evidence="2 3" key="1">
    <citation type="journal article" date="2021" name="Nat. Plants">
        <title>The Taxus genome provides insights into paclitaxel biosynthesis.</title>
        <authorList>
            <person name="Xiong X."/>
            <person name="Gou J."/>
            <person name="Liao Q."/>
            <person name="Li Y."/>
            <person name="Zhou Q."/>
            <person name="Bi G."/>
            <person name="Li C."/>
            <person name="Du R."/>
            <person name="Wang X."/>
            <person name="Sun T."/>
            <person name="Guo L."/>
            <person name="Liang H."/>
            <person name="Lu P."/>
            <person name="Wu Y."/>
            <person name="Zhang Z."/>
            <person name="Ro D.K."/>
            <person name="Shang Y."/>
            <person name="Huang S."/>
            <person name="Yan J."/>
        </authorList>
    </citation>
    <scope>NUCLEOTIDE SEQUENCE [LARGE SCALE GENOMIC DNA]</scope>
    <source>
        <strain evidence="2">Ta-2019</strain>
    </source>
</reference>
<dbReference type="Proteomes" id="UP000824469">
    <property type="component" value="Unassembled WGS sequence"/>
</dbReference>
<protein>
    <submittedName>
        <fullName evidence="2">Uncharacterized protein</fullName>
    </submittedName>
</protein>
<sequence>YSAGLMACTLDFRRLDEGLGGERNKRKRSSEAEEENQNDETSMEIEQPSAKRAAITVEGQEKPVYGKPTYDG</sequence>
<evidence type="ECO:0000256" key="1">
    <source>
        <dbReference type="SAM" id="MobiDB-lite"/>
    </source>
</evidence>
<accession>A0AA38FYL2</accession>
<feature type="non-terminal residue" evidence="2">
    <location>
        <position position="1"/>
    </location>
</feature>
<dbReference type="OMA" id="TSMEIEQ"/>
<evidence type="ECO:0000313" key="2">
    <source>
        <dbReference type="EMBL" id="KAH9312864.1"/>
    </source>
</evidence>
<feature type="region of interest" description="Disordered" evidence="1">
    <location>
        <begin position="18"/>
        <end position="72"/>
    </location>
</feature>
<keyword evidence="3" id="KW-1185">Reference proteome</keyword>
<dbReference type="AlphaFoldDB" id="A0AA38FYL2"/>
<name>A0AA38FYL2_TAXCH</name>
<feature type="non-terminal residue" evidence="2">
    <location>
        <position position="72"/>
    </location>
</feature>
<feature type="compositionally biased region" description="Acidic residues" evidence="1">
    <location>
        <begin position="32"/>
        <end position="43"/>
    </location>
</feature>
<organism evidence="2 3">
    <name type="scientific">Taxus chinensis</name>
    <name type="common">Chinese yew</name>
    <name type="synonym">Taxus wallichiana var. chinensis</name>
    <dbReference type="NCBI Taxonomy" id="29808"/>
    <lineage>
        <taxon>Eukaryota</taxon>
        <taxon>Viridiplantae</taxon>
        <taxon>Streptophyta</taxon>
        <taxon>Embryophyta</taxon>
        <taxon>Tracheophyta</taxon>
        <taxon>Spermatophyta</taxon>
        <taxon>Pinopsida</taxon>
        <taxon>Pinidae</taxon>
        <taxon>Conifers II</taxon>
        <taxon>Cupressales</taxon>
        <taxon>Taxaceae</taxon>
        <taxon>Taxus</taxon>
    </lineage>
</organism>
<dbReference type="EMBL" id="JAHRHJ020000006">
    <property type="protein sequence ID" value="KAH9312864.1"/>
    <property type="molecule type" value="Genomic_DNA"/>
</dbReference>
<evidence type="ECO:0000313" key="3">
    <source>
        <dbReference type="Proteomes" id="UP000824469"/>
    </source>
</evidence>